<sequence>MTKKKKWSAEVTGHSDAMDLEDHVFESDDARKIAASLKRSAEHSDRRKAEPFQSAMSMLNFYINRAGKNLPATRKKDAKDELRAAFGREPDD</sequence>
<comment type="caution">
    <text evidence="1">The sequence shown here is derived from an EMBL/GenBank/DDBJ whole genome shotgun (WGS) entry which is preliminary data.</text>
</comment>
<name>A0ABW4UJT9_9HYPH</name>
<gene>
    <name evidence="1" type="ORF">ACFSOZ_28780</name>
</gene>
<dbReference type="Proteomes" id="UP001597405">
    <property type="component" value="Unassembled WGS sequence"/>
</dbReference>
<evidence type="ECO:0000313" key="2">
    <source>
        <dbReference type="Proteomes" id="UP001597405"/>
    </source>
</evidence>
<proteinExistence type="predicted"/>
<protein>
    <submittedName>
        <fullName evidence="1">DUF3175 domain-containing protein</fullName>
    </submittedName>
</protein>
<reference evidence="2" key="1">
    <citation type="journal article" date="2019" name="Int. J. Syst. Evol. Microbiol.">
        <title>The Global Catalogue of Microorganisms (GCM) 10K type strain sequencing project: providing services to taxonomists for standard genome sequencing and annotation.</title>
        <authorList>
            <consortium name="The Broad Institute Genomics Platform"/>
            <consortium name="The Broad Institute Genome Sequencing Center for Infectious Disease"/>
            <person name="Wu L."/>
            <person name="Ma J."/>
        </authorList>
    </citation>
    <scope>NUCLEOTIDE SEQUENCE [LARGE SCALE GENOMIC DNA]</scope>
    <source>
        <strain evidence="2">CGMCC 1.16225</strain>
    </source>
</reference>
<dbReference type="EMBL" id="JBHUGZ010000019">
    <property type="protein sequence ID" value="MFD1986437.1"/>
    <property type="molecule type" value="Genomic_DNA"/>
</dbReference>
<evidence type="ECO:0000313" key="1">
    <source>
        <dbReference type="EMBL" id="MFD1986437.1"/>
    </source>
</evidence>
<keyword evidence="2" id="KW-1185">Reference proteome</keyword>
<dbReference type="Pfam" id="PF11373">
    <property type="entry name" value="DUF3175"/>
    <property type="match status" value="1"/>
</dbReference>
<accession>A0ABW4UJT9</accession>
<dbReference type="InterPro" id="IPR021513">
    <property type="entry name" value="Phage_RSL1_Orf186"/>
</dbReference>
<organism evidence="1 2">
    <name type="scientific">Mesorhizobium newzealandense</name>
    <dbReference type="NCBI Taxonomy" id="1300302"/>
    <lineage>
        <taxon>Bacteria</taxon>
        <taxon>Pseudomonadati</taxon>
        <taxon>Pseudomonadota</taxon>
        <taxon>Alphaproteobacteria</taxon>
        <taxon>Hyphomicrobiales</taxon>
        <taxon>Phyllobacteriaceae</taxon>
        <taxon>Mesorhizobium</taxon>
    </lineage>
</organism>
<dbReference type="RefSeq" id="WP_379103621.1">
    <property type="nucleotide sequence ID" value="NZ_JBHUGZ010000019.1"/>
</dbReference>